<feature type="compositionally biased region" description="Low complexity" evidence="1">
    <location>
        <begin position="65"/>
        <end position="74"/>
    </location>
</feature>
<feature type="region of interest" description="Disordered" evidence="1">
    <location>
        <begin position="62"/>
        <end position="159"/>
    </location>
</feature>
<feature type="compositionally biased region" description="Polar residues" evidence="1">
    <location>
        <begin position="370"/>
        <end position="406"/>
    </location>
</feature>
<dbReference type="Proteomes" id="UP000799302">
    <property type="component" value="Unassembled WGS sequence"/>
</dbReference>
<dbReference type="AlphaFoldDB" id="A0A6A6U8X9"/>
<feature type="compositionally biased region" description="Low complexity" evidence="1">
    <location>
        <begin position="118"/>
        <end position="130"/>
    </location>
</feature>
<organism evidence="2 3">
    <name type="scientific">Microthyrium microscopicum</name>
    <dbReference type="NCBI Taxonomy" id="703497"/>
    <lineage>
        <taxon>Eukaryota</taxon>
        <taxon>Fungi</taxon>
        <taxon>Dikarya</taxon>
        <taxon>Ascomycota</taxon>
        <taxon>Pezizomycotina</taxon>
        <taxon>Dothideomycetes</taxon>
        <taxon>Dothideomycetes incertae sedis</taxon>
        <taxon>Microthyriales</taxon>
        <taxon>Microthyriaceae</taxon>
        <taxon>Microthyrium</taxon>
    </lineage>
</organism>
<feature type="region of interest" description="Disordered" evidence="1">
    <location>
        <begin position="178"/>
        <end position="226"/>
    </location>
</feature>
<dbReference type="PANTHER" id="PTHR21310:SF15">
    <property type="entry name" value="AMINOGLYCOSIDE PHOSPHOTRANSFERASE DOMAIN-CONTAINING PROTEIN"/>
    <property type="match status" value="1"/>
</dbReference>
<reference evidence="2" key="1">
    <citation type="journal article" date="2020" name="Stud. Mycol.">
        <title>101 Dothideomycetes genomes: a test case for predicting lifestyles and emergence of pathogens.</title>
        <authorList>
            <person name="Haridas S."/>
            <person name="Albert R."/>
            <person name="Binder M."/>
            <person name="Bloem J."/>
            <person name="Labutti K."/>
            <person name="Salamov A."/>
            <person name="Andreopoulos B."/>
            <person name="Baker S."/>
            <person name="Barry K."/>
            <person name="Bills G."/>
            <person name="Bluhm B."/>
            <person name="Cannon C."/>
            <person name="Castanera R."/>
            <person name="Culley D."/>
            <person name="Daum C."/>
            <person name="Ezra D."/>
            <person name="Gonzalez J."/>
            <person name="Henrissat B."/>
            <person name="Kuo A."/>
            <person name="Liang C."/>
            <person name="Lipzen A."/>
            <person name="Lutzoni F."/>
            <person name="Magnuson J."/>
            <person name="Mondo S."/>
            <person name="Nolan M."/>
            <person name="Ohm R."/>
            <person name="Pangilinan J."/>
            <person name="Park H.-J."/>
            <person name="Ramirez L."/>
            <person name="Alfaro M."/>
            <person name="Sun H."/>
            <person name="Tritt A."/>
            <person name="Yoshinaga Y."/>
            <person name="Zwiers L.-H."/>
            <person name="Turgeon B."/>
            <person name="Goodwin S."/>
            <person name="Spatafora J."/>
            <person name="Crous P."/>
            <person name="Grigoriev I."/>
        </authorList>
    </citation>
    <scope>NUCLEOTIDE SEQUENCE</scope>
    <source>
        <strain evidence="2">CBS 115976</strain>
    </source>
</reference>
<evidence type="ECO:0000313" key="2">
    <source>
        <dbReference type="EMBL" id="KAF2668709.1"/>
    </source>
</evidence>
<dbReference type="InterPro" id="IPR051678">
    <property type="entry name" value="AGP_Transferase"/>
</dbReference>
<evidence type="ECO:0000256" key="1">
    <source>
        <dbReference type="SAM" id="MobiDB-lite"/>
    </source>
</evidence>
<keyword evidence="3" id="KW-1185">Reference proteome</keyword>
<dbReference type="OrthoDB" id="10003767at2759"/>
<gene>
    <name evidence="2" type="ORF">BT63DRAFT_456348</name>
</gene>
<dbReference type="InterPro" id="IPR011009">
    <property type="entry name" value="Kinase-like_dom_sf"/>
</dbReference>
<feature type="compositionally biased region" description="Low complexity" evidence="1">
    <location>
        <begin position="215"/>
        <end position="226"/>
    </location>
</feature>
<sequence length="945" mass="104898">MTLSGKFSILRTGASKKLQNAIKKAQGSFRKPNPSEPVYTTYPPATSCSPIGQVKPLLPPIEAAVSPRVPSSVRSEQHPQQSVLQQSDAKEFSPSPFLNGTEDPAHQPILQSTKAENTSPTPSVSVTETPIIDKAGLTLKDTAKPEDESKPCNSEGDISGDALLKQDIAQPLESDIIQSTEEWSPNEKSADLSSTTSRNFVGPAPPTPPVSGDTSPQNSYSSISSSTAVSDEDLSCAVYPGSRLEETARRATRLFLHALLLVEEVSQLAAEQREAKESKQLPAIPDPVASTLSYQGDSDGIVAQSDPTLSHFGDAVTTSSVHGGSKFVTSEPGLETLPPPKSSAVKVSTEATVRPSIPDNDDAQPGLKTIPSTGRSSDSSPELSLTDSSNSSETQTQVPAQESAAESTKDIQQDSADSSEEDSASSSEDDSEDDSDEDSDEDLPDSLLENGAIDPDEKEKTKWGELWYIKDKEIRQLLSQVFQAKAIVLDNKPKGSFNRVFIAVVAPTSPFADPFKVAVRVNIRATKNRWTAIDAFKLEQQARTSNWIWKTYGLAPQVHAYDSGFDNVLGRPFTIMQCINGQSIQSQWYRFVPGQEVHQSLDLKRKHIMESLAIKVSRLGARSFNAAGTLYFPDDESEPQVGPYFHEGDHEINILPEFSPSFASFGDRLADDWARMEMRIPRGENNTVEQRKQTGSLWLISAIMKTIWPDFNEQAYYRRTEAIRQSPQPFQTPAQVMAALHPLTDGAQQENFKIKHNDLDAQNIMLDENLNVVCLYDWDTVDTVNEYVSWASYPLWLRYDWRYQYKERVCESHCFFSKNTKAHLERAQHRGLPELSNATRYTRISHVMSGVFEHLGYHDASSLYWLAERILCEALPKTSSQPEMAAAYWLSMIGSTKLGDPRNREKPEEDRKFLKTKEAENKIFGYVNQWLLDSLKFKDIPDQTD</sequence>
<name>A0A6A6U8X9_9PEZI</name>
<feature type="region of interest" description="Disordered" evidence="1">
    <location>
        <begin position="25"/>
        <end position="44"/>
    </location>
</feature>
<protein>
    <recommendedName>
        <fullName evidence="4">Aminoglycoside phosphotransferase domain-containing protein</fullName>
    </recommendedName>
</protein>
<feature type="compositionally biased region" description="Basic and acidic residues" evidence="1">
    <location>
        <begin position="141"/>
        <end position="150"/>
    </location>
</feature>
<dbReference type="SUPFAM" id="SSF56112">
    <property type="entry name" value="Protein kinase-like (PK-like)"/>
    <property type="match status" value="1"/>
</dbReference>
<proteinExistence type="predicted"/>
<evidence type="ECO:0000313" key="3">
    <source>
        <dbReference type="Proteomes" id="UP000799302"/>
    </source>
</evidence>
<feature type="compositionally biased region" description="Polar residues" evidence="1">
    <location>
        <begin position="78"/>
        <end position="87"/>
    </location>
</feature>
<dbReference type="PANTHER" id="PTHR21310">
    <property type="entry name" value="AMINOGLYCOSIDE PHOSPHOTRANSFERASE-RELATED-RELATED"/>
    <property type="match status" value="1"/>
</dbReference>
<feature type="compositionally biased region" description="Polar residues" evidence="1">
    <location>
        <begin position="178"/>
        <end position="199"/>
    </location>
</feature>
<feature type="compositionally biased region" description="Acidic residues" evidence="1">
    <location>
        <begin position="417"/>
        <end position="444"/>
    </location>
</feature>
<dbReference type="EMBL" id="MU004236">
    <property type="protein sequence ID" value="KAF2668709.1"/>
    <property type="molecule type" value="Genomic_DNA"/>
</dbReference>
<evidence type="ECO:0008006" key="4">
    <source>
        <dbReference type="Google" id="ProtNLM"/>
    </source>
</evidence>
<accession>A0A6A6U8X9</accession>
<feature type="region of interest" description="Disordered" evidence="1">
    <location>
        <begin position="313"/>
        <end position="456"/>
    </location>
</feature>